<dbReference type="RefSeq" id="WP_090622823.1">
    <property type="nucleotide sequence ID" value="NZ_FOFD01000008.1"/>
</dbReference>
<keyword evidence="3" id="KW-1185">Reference proteome</keyword>
<accession>A0A1H9SFW8</accession>
<dbReference type="Proteomes" id="UP000199114">
    <property type="component" value="Unassembled WGS sequence"/>
</dbReference>
<evidence type="ECO:0000259" key="1">
    <source>
        <dbReference type="Pfam" id="PF26408"/>
    </source>
</evidence>
<reference evidence="3" key="1">
    <citation type="submission" date="2016-10" db="EMBL/GenBank/DDBJ databases">
        <authorList>
            <person name="Varghese N."/>
            <person name="Submissions S."/>
        </authorList>
    </citation>
    <scope>NUCLEOTIDE SEQUENCE [LARGE SCALE GENOMIC DNA]</scope>
    <source>
        <strain evidence="3">DSM 25055</strain>
    </source>
</reference>
<feature type="domain" description="DUF8106" evidence="1">
    <location>
        <begin position="16"/>
        <end position="58"/>
    </location>
</feature>
<protein>
    <recommendedName>
        <fullName evidence="1">DUF8106 domain-containing protein</fullName>
    </recommendedName>
</protein>
<dbReference type="AlphaFoldDB" id="A0A1H9SFW8"/>
<dbReference type="STRING" id="1186196.SAMN04489841_4716"/>
<dbReference type="Pfam" id="PF26408">
    <property type="entry name" value="DUF8106"/>
    <property type="match status" value="1"/>
</dbReference>
<evidence type="ECO:0000313" key="2">
    <source>
        <dbReference type="EMBL" id="SER83902.1"/>
    </source>
</evidence>
<dbReference type="EMBL" id="FOFD01000008">
    <property type="protein sequence ID" value="SER83902.1"/>
    <property type="molecule type" value="Genomic_DNA"/>
</dbReference>
<proteinExistence type="predicted"/>
<dbReference type="InterPro" id="IPR058419">
    <property type="entry name" value="DUF8106"/>
</dbReference>
<organism evidence="2 3">
    <name type="scientific">Natrinema salaciae</name>
    <dbReference type="NCBI Taxonomy" id="1186196"/>
    <lineage>
        <taxon>Archaea</taxon>
        <taxon>Methanobacteriati</taxon>
        <taxon>Methanobacteriota</taxon>
        <taxon>Stenosarchaea group</taxon>
        <taxon>Halobacteria</taxon>
        <taxon>Halobacteriales</taxon>
        <taxon>Natrialbaceae</taxon>
        <taxon>Natrinema</taxon>
    </lineage>
</organism>
<dbReference type="OrthoDB" id="209680at2157"/>
<name>A0A1H9SFW8_9EURY</name>
<evidence type="ECO:0000313" key="3">
    <source>
        <dbReference type="Proteomes" id="UP000199114"/>
    </source>
</evidence>
<sequence length="112" mass="12393">MTRPATTHDDGAPTPRKATLFCRECDHSSPVDGDWVVQSRDRCVAYVCPDCGITLTKRPRSNERSDRRATVGPVAAWRRTIRTSATVWRASVDLGFTSLTALLRVHPTAGVR</sequence>
<gene>
    <name evidence="2" type="ORF">SAMN04489841_4716</name>
</gene>